<dbReference type="InterPro" id="IPR032675">
    <property type="entry name" value="LRR_dom_sf"/>
</dbReference>
<dbReference type="Gramene" id="PHT82751">
    <property type="protein sequence ID" value="PHT82751"/>
    <property type="gene ID" value="T459_11194"/>
</dbReference>
<dbReference type="EMBL" id="AYRZ02000004">
    <property type="protein sequence ID" value="PHT82751.1"/>
    <property type="molecule type" value="Genomic_DNA"/>
</dbReference>
<keyword evidence="3" id="KW-1185">Reference proteome</keyword>
<protein>
    <submittedName>
        <fullName evidence="2">Uncharacterized protein</fullName>
    </submittedName>
</protein>
<dbReference type="SUPFAM" id="SSF52058">
    <property type="entry name" value="L domain-like"/>
    <property type="match status" value="1"/>
</dbReference>
<comment type="subcellular location">
    <subcellularLocation>
        <location evidence="1">Cell envelope</location>
    </subcellularLocation>
</comment>
<dbReference type="AlphaFoldDB" id="A0A2G2ZLE5"/>
<sequence>MTLVTSMSYASDSIPLQDFCVAINDPNNSHGGTVPPSLSNSTSLTVSLANGCSIQVSIPSSITKLKKLRILMLNDNNIAGQLPVSMSSLTSLQYLSKFQNGLRGYIPTPMCQILSQEYLNKEWNELTGRLPSCILQLPKISYLSVQKNNLNGNMPLSLFQKSRLDQISFGVGGLSVEIDDRDQSFVQTFQTSPYYKIQELNLAYWDCMYRRLHHNLYQERSDMFQHDSFKKQTAWYGWEKVSDSGDLKSDNKHSESLGHQVSGDLKSDLITH</sequence>
<evidence type="ECO:0000256" key="1">
    <source>
        <dbReference type="ARBA" id="ARBA00004196"/>
    </source>
</evidence>
<reference evidence="2 3" key="2">
    <citation type="journal article" date="2017" name="Genome Biol.">
        <title>New reference genome sequences of hot pepper reveal the massive evolution of plant disease-resistance genes by retroduplication.</title>
        <authorList>
            <person name="Kim S."/>
            <person name="Park J."/>
            <person name="Yeom S.I."/>
            <person name="Kim Y.M."/>
            <person name="Seo E."/>
            <person name="Kim K.T."/>
            <person name="Kim M.S."/>
            <person name="Lee J.M."/>
            <person name="Cheong K."/>
            <person name="Shin H.S."/>
            <person name="Kim S.B."/>
            <person name="Han K."/>
            <person name="Lee J."/>
            <person name="Park M."/>
            <person name="Lee H.A."/>
            <person name="Lee H.Y."/>
            <person name="Lee Y."/>
            <person name="Oh S."/>
            <person name="Lee J.H."/>
            <person name="Choi E."/>
            <person name="Choi E."/>
            <person name="Lee S.E."/>
            <person name="Jeon J."/>
            <person name="Kim H."/>
            <person name="Choi G."/>
            <person name="Song H."/>
            <person name="Lee J."/>
            <person name="Lee S.C."/>
            <person name="Kwon J.K."/>
            <person name="Lee H.Y."/>
            <person name="Koo N."/>
            <person name="Hong Y."/>
            <person name="Kim R.W."/>
            <person name="Kang W.H."/>
            <person name="Huh J.H."/>
            <person name="Kang B.C."/>
            <person name="Yang T.J."/>
            <person name="Lee Y.H."/>
            <person name="Bennetzen J.L."/>
            <person name="Choi D."/>
        </authorList>
    </citation>
    <scope>NUCLEOTIDE SEQUENCE [LARGE SCALE GENOMIC DNA]</scope>
    <source>
        <strain evidence="3">cv. CM334</strain>
    </source>
</reference>
<dbReference type="InterPro" id="IPR051848">
    <property type="entry name" value="PGIP"/>
</dbReference>
<comment type="caution">
    <text evidence="2">The sequence shown here is derived from an EMBL/GenBank/DDBJ whole genome shotgun (WGS) entry which is preliminary data.</text>
</comment>
<gene>
    <name evidence="2" type="ORF">T459_11194</name>
</gene>
<reference evidence="2 3" key="1">
    <citation type="journal article" date="2014" name="Nat. Genet.">
        <title>Genome sequence of the hot pepper provides insights into the evolution of pungency in Capsicum species.</title>
        <authorList>
            <person name="Kim S."/>
            <person name="Park M."/>
            <person name="Yeom S.I."/>
            <person name="Kim Y.M."/>
            <person name="Lee J.M."/>
            <person name="Lee H.A."/>
            <person name="Seo E."/>
            <person name="Choi J."/>
            <person name="Cheong K."/>
            <person name="Kim K.T."/>
            <person name="Jung K."/>
            <person name="Lee G.W."/>
            <person name="Oh S.K."/>
            <person name="Bae C."/>
            <person name="Kim S.B."/>
            <person name="Lee H.Y."/>
            <person name="Kim S.Y."/>
            <person name="Kim M.S."/>
            <person name="Kang B.C."/>
            <person name="Jo Y.D."/>
            <person name="Yang H.B."/>
            <person name="Jeong H.J."/>
            <person name="Kang W.H."/>
            <person name="Kwon J.K."/>
            <person name="Shin C."/>
            <person name="Lim J.Y."/>
            <person name="Park J.H."/>
            <person name="Huh J.H."/>
            <person name="Kim J.S."/>
            <person name="Kim B.D."/>
            <person name="Cohen O."/>
            <person name="Paran I."/>
            <person name="Suh M.C."/>
            <person name="Lee S.B."/>
            <person name="Kim Y.K."/>
            <person name="Shin Y."/>
            <person name="Noh S.J."/>
            <person name="Park J."/>
            <person name="Seo Y.S."/>
            <person name="Kwon S.Y."/>
            <person name="Kim H.A."/>
            <person name="Park J.M."/>
            <person name="Kim H.J."/>
            <person name="Choi S.B."/>
            <person name="Bosland P.W."/>
            <person name="Reeves G."/>
            <person name="Jo S.H."/>
            <person name="Lee B.W."/>
            <person name="Cho H.T."/>
            <person name="Choi H.S."/>
            <person name="Lee M.S."/>
            <person name="Yu Y."/>
            <person name="Do Choi Y."/>
            <person name="Park B.S."/>
            <person name="van Deynze A."/>
            <person name="Ashrafi H."/>
            <person name="Hill T."/>
            <person name="Kim W.T."/>
            <person name="Pai H.S."/>
            <person name="Ahn H.K."/>
            <person name="Yeam I."/>
            <person name="Giovannoni J.J."/>
            <person name="Rose J.K."/>
            <person name="Sorensen I."/>
            <person name="Lee S.J."/>
            <person name="Kim R.W."/>
            <person name="Choi I.Y."/>
            <person name="Choi B.S."/>
            <person name="Lim J.S."/>
            <person name="Lee Y.H."/>
            <person name="Choi D."/>
        </authorList>
    </citation>
    <scope>NUCLEOTIDE SEQUENCE [LARGE SCALE GENOMIC DNA]</scope>
    <source>
        <strain evidence="3">cv. CM334</strain>
    </source>
</reference>
<dbReference type="PANTHER" id="PTHR48059:SF30">
    <property type="entry name" value="OS06G0587000 PROTEIN"/>
    <property type="match status" value="1"/>
</dbReference>
<accession>A0A2G2ZLE5</accession>
<evidence type="ECO:0000313" key="3">
    <source>
        <dbReference type="Proteomes" id="UP000222542"/>
    </source>
</evidence>
<dbReference type="STRING" id="4072.A0A2G2ZLE5"/>
<organism evidence="2 3">
    <name type="scientific">Capsicum annuum</name>
    <name type="common">Capsicum pepper</name>
    <dbReference type="NCBI Taxonomy" id="4072"/>
    <lineage>
        <taxon>Eukaryota</taxon>
        <taxon>Viridiplantae</taxon>
        <taxon>Streptophyta</taxon>
        <taxon>Embryophyta</taxon>
        <taxon>Tracheophyta</taxon>
        <taxon>Spermatophyta</taxon>
        <taxon>Magnoliopsida</taxon>
        <taxon>eudicotyledons</taxon>
        <taxon>Gunneridae</taxon>
        <taxon>Pentapetalae</taxon>
        <taxon>asterids</taxon>
        <taxon>lamiids</taxon>
        <taxon>Solanales</taxon>
        <taxon>Solanaceae</taxon>
        <taxon>Solanoideae</taxon>
        <taxon>Capsiceae</taxon>
        <taxon>Capsicum</taxon>
    </lineage>
</organism>
<name>A0A2G2ZLE5_CAPAN</name>
<dbReference type="PANTHER" id="PTHR48059">
    <property type="entry name" value="POLYGALACTURONASE INHIBITOR 1"/>
    <property type="match status" value="1"/>
</dbReference>
<proteinExistence type="predicted"/>
<dbReference type="Gene3D" id="3.80.10.10">
    <property type="entry name" value="Ribonuclease Inhibitor"/>
    <property type="match status" value="1"/>
</dbReference>
<evidence type="ECO:0000313" key="2">
    <source>
        <dbReference type="EMBL" id="PHT82751.1"/>
    </source>
</evidence>
<dbReference type="Proteomes" id="UP000222542">
    <property type="component" value="Unassembled WGS sequence"/>
</dbReference>